<protein>
    <submittedName>
        <fullName evidence="2">Uncharacterized protein</fullName>
    </submittedName>
</protein>
<evidence type="ECO:0000313" key="2">
    <source>
        <dbReference type="EMBL" id="KAK9832923.1"/>
    </source>
</evidence>
<dbReference type="EMBL" id="JALJOS010000011">
    <property type="protein sequence ID" value="KAK9832923.1"/>
    <property type="molecule type" value="Genomic_DNA"/>
</dbReference>
<proteinExistence type="predicted"/>
<dbReference type="AlphaFoldDB" id="A0AAW1RGK2"/>
<keyword evidence="3" id="KW-1185">Reference proteome</keyword>
<evidence type="ECO:0000313" key="3">
    <source>
        <dbReference type="Proteomes" id="UP001438707"/>
    </source>
</evidence>
<name>A0AAW1RGK2_9CHLO</name>
<comment type="caution">
    <text evidence="2">The sequence shown here is derived from an EMBL/GenBank/DDBJ whole genome shotgun (WGS) entry which is preliminary data.</text>
</comment>
<organism evidence="2 3">
    <name type="scientific">Apatococcus lobatus</name>
    <dbReference type="NCBI Taxonomy" id="904363"/>
    <lineage>
        <taxon>Eukaryota</taxon>
        <taxon>Viridiplantae</taxon>
        <taxon>Chlorophyta</taxon>
        <taxon>core chlorophytes</taxon>
        <taxon>Trebouxiophyceae</taxon>
        <taxon>Chlorellales</taxon>
        <taxon>Chlorellaceae</taxon>
        <taxon>Apatococcus</taxon>
    </lineage>
</organism>
<feature type="region of interest" description="Disordered" evidence="1">
    <location>
        <begin position="135"/>
        <end position="165"/>
    </location>
</feature>
<evidence type="ECO:0000256" key="1">
    <source>
        <dbReference type="SAM" id="MobiDB-lite"/>
    </source>
</evidence>
<dbReference type="Proteomes" id="UP001438707">
    <property type="component" value="Unassembled WGS sequence"/>
</dbReference>
<reference evidence="2 3" key="1">
    <citation type="journal article" date="2024" name="Nat. Commun.">
        <title>Phylogenomics reveals the evolutionary origins of lichenization in chlorophyte algae.</title>
        <authorList>
            <person name="Puginier C."/>
            <person name="Libourel C."/>
            <person name="Otte J."/>
            <person name="Skaloud P."/>
            <person name="Haon M."/>
            <person name="Grisel S."/>
            <person name="Petersen M."/>
            <person name="Berrin J.G."/>
            <person name="Delaux P.M."/>
            <person name="Dal Grande F."/>
            <person name="Keller J."/>
        </authorList>
    </citation>
    <scope>NUCLEOTIDE SEQUENCE [LARGE SCALE GENOMIC DNA]</scope>
    <source>
        <strain evidence="2 3">SAG 2145</strain>
    </source>
</reference>
<sequence length="202" mass="22633">MRPAHLSPVETFTAPWWERFSRAAVQCSQTSASSSQLDCTFSIQSSEHCVLESSPDGTPVRKCERLIRKLRSCPGRVPEVVETLQETRTDTDCGTASIDPYNRESRVEGSLGAEALNRNVGEAFEEFLKFTEGLKHQGSSAEQETLHLEPPGQHSSLPEQRIPPAISPPAYTFFGRLFRRQRRNSIEPPAKAWEKHGKIEVV</sequence>
<gene>
    <name evidence="2" type="ORF">WJX74_001844</name>
</gene>
<accession>A0AAW1RGK2</accession>